<evidence type="ECO:0000256" key="1">
    <source>
        <dbReference type="SAM" id="MobiDB-lite"/>
    </source>
</evidence>
<feature type="region of interest" description="Disordered" evidence="1">
    <location>
        <begin position="1"/>
        <end position="123"/>
    </location>
</feature>
<feature type="compositionally biased region" description="Acidic residues" evidence="1">
    <location>
        <begin position="70"/>
        <end position="86"/>
    </location>
</feature>
<evidence type="ECO:0000313" key="2">
    <source>
        <dbReference type="EMBL" id="KXH67614.1"/>
    </source>
</evidence>
<dbReference type="Proteomes" id="UP000070121">
    <property type="component" value="Unassembled WGS sequence"/>
</dbReference>
<dbReference type="EMBL" id="JFFI01000450">
    <property type="protein sequence ID" value="KXH67614.1"/>
    <property type="molecule type" value="Genomic_DNA"/>
</dbReference>
<dbReference type="AlphaFoldDB" id="A0A135V4L8"/>
<evidence type="ECO:0000313" key="3">
    <source>
        <dbReference type="Proteomes" id="UP000070121"/>
    </source>
</evidence>
<dbReference type="OrthoDB" id="4851579at2759"/>
<feature type="region of interest" description="Disordered" evidence="1">
    <location>
        <begin position="186"/>
        <end position="220"/>
    </location>
</feature>
<sequence length="318" mass="34844">MSEIDHLTINSSQGRSSCDDEILCAGSDSADDNRSETEALPPSSQPPTPMPPPPLPTNLRRRRRTPSPIETDESAEESAEETDDEASPTPTPSWARAAAAKSAELHVSRASEQAPESNWYDNKTGIIETSEESWDHFNQRFPYLKGISRKGFPYMDEMALLWPNEVATGEFIREADDANIPMELSNEERSVSGRRQQKKRKQQQPDFDPDINTIASESPPEISSAIATPKKLYRLAAERLQAFGLLRSSIEKGLGSLRPPPPPPPLVLVAAPRLAGSDDIISASTDFQLLFGERLGGRAVAKMGRLFAAAPLDARGLE</sequence>
<dbReference type="STRING" id="1209931.A0A135V4L8"/>
<name>A0A135V4L8_9PEZI</name>
<reference evidence="2 3" key="1">
    <citation type="submission" date="2014-02" db="EMBL/GenBank/DDBJ databases">
        <title>The genome sequence of Colletotrichum salicis CBS 607.94.</title>
        <authorList>
            <person name="Baroncelli R."/>
            <person name="Thon M.R."/>
        </authorList>
    </citation>
    <scope>NUCLEOTIDE SEQUENCE [LARGE SCALE GENOMIC DNA]</scope>
    <source>
        <strain evidence="2 3">CBS 607.94</strain>
    </source>
</reference>
<gene>
    <name evidence="2" type="ORF">CSAL01_13091</name>
</gene>
<accession>A0A135V4L8</accession>
<organism evidence="2 3">
    <name type="scientific">Colletotrichum salicis</name>
    <dbReference type="NCBI Taxonomy" id="1209931"/>
    <lineage>
        <taxon>Eukaryota</taxon>
        <taxon>Fungi</taxon>
        <taxon>Dikarya</taxon>
        <taxon>Ascomycota</taxon>
        <taxon>Pezizomycotina</taxon>
        <taxon>Sordariomycetes</taxon>
        <taxon>Hypocreomycetidae</taxon>
        <taxon>Glomerellales</taxon>
        <taxon>Glomerellaceae</taxon>
        <taxon>Colletotrichum</taxon>
        <taxon>Colletotrichum acutatum species complex</taxon>
    </lineage>
</organism>
<feature type="compositionally biased region" description="Polar residues" evidence="1">
    <location>
        <begin position="110"/>
        <end position="121"/>
    </location>
</feature>
<keyword evidence="3" id="KW-1185">Reference proteome</keyword>
<protein>
    <submittedName>
        <fullName evidence="2">Uncharacterized protein</fullName>
    </submittedName>
</protein>
<proteinExistence type="predicted"/>
<comment type="caution">
    <text evidence="2">The sequence shown here is derived from an EMBL/GenBank/DDBJ whole genome shotgun (WGS) entry which is preliminary data.</text>
</comment>
<feature type="compositionally biased region" description="Pro residues" evidence="1">
    <location>
        <begin position="43"/>
        <end position="56"/>
    </location>
</feature>
<feature type="compositionally biased region" description="Low complexity" evidence="1">
    <location>
        <begin position="92"/>
        <end position="102"/>
    </location>
</feature>